<dbReference type="Proteomes" id="UP000284794">
    <property type="component" value="Unassembled WGS sequence"/>
</dbReference>
<sequence length="528" mass="61302">MGDTINVVVLGEKYSFPGELAQYVIYCNEFEKISDRLMNKLLATMKKKPMDEGNSSYTDMHEKFEVDLQNEGKKFITMLSKIGVYDVTESDAIYSNKGYVRYIEVRDKMQEGTRKIMLDTISSWMDQQENIYSSAASNIRGSGYGLISNSFLAHATFSAMEYSTLKRQAKEADRQYQQAIGELNRSTLSREEQQYIQFYATEIYPEIAEAFNTFVTELMAIYLLKLQEKGIFDSDKLSDYSLNKSAEILKNIKLVDDKKAVLVEAYKICPFNPDIYADVMTYGLFDVDTMKGAKEFHQETMLVGIIEKKIKSNLNDLEKTKDYIEVLAYYHDKSETDILKKFYESTISKIKNDYHEIFLVCIDSRRLNTWIKDHINKDRDKIASTLEESVRDKVNSWIRNTVDNKQYENLSVMGLISIDDIKYKDSTKTTLAEVQTEYADKMIALILDYIKELGEKKAAYEKAYDKYNAGLKEHMDAIAAKNNELKQQGLFAFSKKKELKAELDRLNKEYEEYRRTEPVNLQDAYFNM</sequence>
<evidence type="ECO:0000313" key="3">
    <source>
        <dbReference type="Proteomes" id="UP000284794"/>
    </source>
</evidence>
<comment type="caution">
    <text evidence="2">The sequence shown here is derived from an EMBL/GenBank/DDBJ whole genome shotgun (WGS) entry which is preliminary data.</text>
</comment>
<accession>A0A414DGS8</accession>
<feature type="coiled-coil region" evidence="1">
    <location>
        <begin position="468"/>
        <end position="516"/>
    </location>
</feature>
<proteinExistence type="predicted"/>
<keyword evidence="1" id="KW-0175">Coiled coil</keyword>
<dbReference type="AlphaFoldDB" id="A0A414DGS8"/>
<protein>
    <submittedName>
        <fullName evidence="2">Uncharacterized protein</fullName>
    </submittedName>
</protein>
<reference evidence="2 3" key="1">
    <citation type="submission" date="2018-08" db="EMBL/GenBank/DDBJ databases">
        <title>A genome reference for cultivated species of the human gut microbiota.</title>
        <authorList>
            <person name="Zou Y."/>
            <person name="Xue W."/>
            <person name="Luo G."/>
        </authorList>
    </citation>
    <scope>NUCLEOTIDE SEQUENCE [LARGE SCALE GENOMIC DNA]</scope>
    <source>
        <strain evidence="2 3">AM32-2AC</strain>
    </source>
</reference>
<gene>
    <name evidence="2" type="ORF">DW811_05225</name>
</gene>
<dbReference type="EMBL" id="QSIS01000004">
    <property type="protein sequence ID" value="RHD09912.1"/>
    <property type="molecule type" value="Genomic_DNA"/>
</dbReference>
<evidence type="ECO:0000256" key="1">
    <source>
        <dbReference type="SAM" id="Coils"/>
    </source>
</evidence>
<dbReference type="RefSeq" id="WP_118148448.1">
    <property type="nucleotide sequence ID" value="NZ_QRNP01000052.1"/>
</dbReference>
<name>A0A414DGS8_9FIRM</name>
<organism evidence="2 3">
    <name type="scientific">Lachnospira eligens</name>
    <dbReference type="NCBI Taxonomy" id="39485"/>
    <lineage>
        <taxon>Bacteria</taxon>
        <taxon>Bacillati</taxon>
        <taxon>Bacillota</taxon>
        <taxon>Clostridia</taxon>
        <taxon>Lachnospirales</taxon>
        <taxon>Lachnospiraceae</taxon>
        <taxon>Lachnospira</taxon>
    </lineage>
</organism>
<evidence type="ECO:0000313" key="2">
    <source>
        <dbReference type="EMBL" id="RHD09912.1"/>
    </source>
</evidence>